<dbReference type="PANTHER" id="PTHR28577">
    <property type="entry name" value="CENTROMERE PROTEIN P"/>
    <property type="match status" value="1"/>
</dbReference>
<reference evidence="2" key="2">
    <citation type="submission" date="2025-08" db="UniProtKB">
        <authorList>
            <consortium name="Ensembl"/>
        </authorList>
    </citation>
    <scope>IDENTIFICATION</scope>
    <source>
        <strain evidence="2">breed Abyssinian</strain>
    </source>
</reference>
<organism evidence="2 3">
    <name type="scientific">Felis catus</name>
    <name type="common">Cat</name>
    <name type="synonym">Felis silvestris catus</name>
    <dbReference type="NCBI Taxonomy" id="9685"/>
    <lineage>
        <taxon>Eukaryota</taxon>
        <taxon>Metazoa</taxon>
        <taxon>Chordata</taxon>
        <taxon>Craniata</taxon>
        <taxon>Vertebrata</taxon>
        <taxon>Euteleostomi</taxon>
        <taxon>Mammalia</taxon>
        <taxon>Eutheria</taxon>
        <taxon>Laurasiatheria</taxon>
        <taxon>Carnivora</taxon>
        <taxon>Feliformia</taxon>
        <taxon>Felidae</taxon>
        <taxon>Felinae</taxon>
        <taxon>Felis</taxon>
    </lineage>
</organism>
<evidence type="ECO:0000313" key="3">
    <source>
        <dbReference type="Proteomes" id="UP000823872"/>
    </source>
</evidence>
<dbReference type="Proteomes" id="UP000823872">
    <property type="component" value="Chromosome D4"/>
</dbReference>
<reference evidence="2 3" key="1">
    <citation type="submission" date="2021-02" db="EMBL/GenBank/DDBJ databases">
        <title>Safari Cat Assemblies.</title>
        <authorList>
            <person name="Bredemeyer K.R."/>
            <person name="Murphy W.J."/>
        </authorList>
    </citation>
    <scope>NUCLEOTIDE SEQUENCE [LARGE SCALE GENOMIC DNA]</scope>
</reference>
<evidence type="ECO:0000313" key="2">
    <source>
        <dbReference type="Ensembl" id="ENSFCTP00005016694.1"/>
    </source>
</evidence>
<feature type="region of interest" description="Disordered" evidence="1">
    <location>
        <begin position="1"/>
        <end position="122"/>
    </location>
</feature>
<keyword evidence="3" id="KW-1185">Reference proteome</keyword>
<proteinExistence type="predicted"/>
<dbReference type="GeneTree" id="ENSGT00390000011897"/>
<dbReference type="Ensembl" id="ENSFCTT00005025650.1">
    <property type="protein sequence ID" value="ENSFCTP00005016694.1"/>
    <property type="gene ID" value="ENSFCTG00005009209.1"/>
</dbReference>
<accession>A0ABI7X2G2</accession>
<evidence type="ECO:0008006" key="4">
    <source>
        <dbReference type="Google" id="ProtNLM"/>
    </source>
</evidence>
<dbReference type="PANTHER" id="PTHR28577:SF1">
    <property type="entry name" value="CENTROMERE PROTEIN P"/>
    <property type="match status" value="1"/>
</dbReference>
<name>A0ABI7X2G2_FELCA</name>
<protein>
    <recommendedName>
        <fullName evidence="4">Centromere protein P</fullName>
    </recommendedName>
</protein>
<evidence type="ECO:0000256" key="1">
    <source>
        <dbReference type="SAM" id="MobiDB-lite"/>
    </source>
</evidence>
<dbReference type="InterPro" id="IPR027801">
    <property type="entry name" value="CENP-P"/>
</dbReference>
<reference evidence="2" key="3">
    <citation type="submission" date="2025-09" db="UniProtKB">
        <authorList>
            <consortium name="Ensembl"/>
        </authorList>
    </citation>
    <scope>IDENTIFICATION</scope>
    <source>
        <strain evidence="2">breed Abyssinian</strain>
    </source>
</reference>
<dbReference type="Pfam" id="PF13096">
    <property type="entry name" value="CENP-P"/>
    <property type="match status" value="1"/>
</dbReference>
<feature type="compositionally biased region" description="Low complexity" evidence="1">
    <location>
        <begin position="47"/>
        <end position="63"/>
    </location>
</feature>
<feature type="region of interest" description="Disordered" evidence="1">
    <location>
        <begin position="142"/>
        <end position="162"/>
    </location>
</feature>
<sequence length="493" mass="53744">LGWTAAPWGFGPEAASPLGAPGLRGVSWRRGAPRRPRAREPARARGRVAGPGPRSPASPAELRGGLRRQRARLEAPDPARSSSGGFPSAPRHGRSASGDPRFGSRDRGPAARVRGAAGAGGRHLASAVRALAGPVERTVSSAAFPEPRGLRRGGAGGEASVPRPLSAWQRRRGEAAFLEALFSGGRERGVPALVSWGSPGRRDALCFPGAPRFGPSETAVPQVFIRPGRVAAPLTNDGAEKKSLQEIHQSDSGEWAASKDLRGHLGHLESELLFLSTLTGINIINYSMKTEDLTSTENTEKSIKKVLQRHRLSGNCHMITFQLEFQILEVQNKESLSSVITDLNIIMEPTEYSELSEFVSRAEDRRDLLMFFRSLHFFVEWCEYRKCTFEHFKEKYSEAVRLPEGAASSCMVVQSPRQPGFELVIIWRIQIDEEGKVLPKLDLLTKVPQQALELDKNRVLETAPLGFRALLGVLGIEAALESLITSLCVGENH</sequence>